<dbReference type="PANTHER" id="PTHR33627">
    <property type="entry name" value="TRANSPOSASE"/>
    <property type="match status" value="1"/>
</dbReference>
<proteinExistence type="predicted"/>
<evidence type="ECO:0000313" key="3">
    <source>
        <dbReference type="Proteomes" id="UP000197068"/>
    </source>
</evidence>
<keyword evidence="3" id="KW-1185">Reference proteome</keyword>
<dbReference type="Pfam" id="PF13546">
    <property type="entry name" value="DDE_5"/>
    <property type="match status" value="1"/>
</dbReference>
<evidence type="ECO:0000313" key="2">
    <source>
        <dbReference type="EMBL" id="GAW98016.1"/>
    </source>
</evidence>
<dbReference type="Gene3D" id="3.90.350.10">
    <property type="entry name" value="Transposase Inhibitor Protein From Tn5, Chain A, domain 1"/>
    <property type="match status" value="1"/>
</dbReference>
<feature type="domain" description="Transposase IS701-like DDE" evidence="1">
    <location>
        <begin position="87"/>
        <end position="266"/>
    </location>
</feature>
<accession>A0ABQ0N065</accession>
<dbReference type="InterPro" id="IPR012337">
    <property type="entry name" value="RNaseH-like_sf"/>
</dbReference>
<dbReference type="EMBL" id="BDQM01000079">
    <property type="protein sequence ID" value="GAW98016.1"/>
    <property type="molecule type" value="Genomic_DNA"/>
</dbReference>
<protein>
    <recommendedName>
        <fullName evidence="1">Transposase IS701-like DDE domain-containing protein</fullName>
    </recommendedName>
</protein>
<dbReference type="RefSeq" id="WP_231733114.1">
    <property type="nucleotide sequence ID" value="NZ_BDQM01000079.1"/>
</dbReference>
<evidence type="ECO:0000259" key="1">
    <source>
        <dbReference type="Pfam" id="PF13546"/>
    </source>
</evidence>
<reference evidence="2 3" key="1">
    <citation type="submission" date="2017-06" db="EMBL/GenBank/DDBJ databases">
        <title>Whole Genome Sequences of Colwellia marinimaniae MTCD1.</title>
        <authorList>
            <person name="Kusumoto H."/>
            <person name="Inoue M."/>
            <person name="Tanikawa K."/>
            <person name="Maeji H."/>
            <person name="Cameron J.H."/>
            <person name="Bartlett D.H."/>
        </authorList>
    </citation>
    <scope>NUCLEOTIDE SEQUENCE [LARGE SCALE GENOMIC DNA]</scope>
    <source>
        <strain evidence="2 3">MTCD1</strain>
    </source>
</reference>
<gene>
    <name evidence="2" type="ORF">MTCD1_03674</name>
</gene>
<comment type="caution">
    <text evidence="2">The sequence shown here is derived from an EMBL/GenBank/DDBJ whole genome shotgun (WGS) entry which is preliminary data.</text>
</comment>
<dbReference type="SUPFAM" id="SSF53098">
    <property type="entry name" value="Ribonuclease H-like"/>
    <property type="match status" value="1"/>
</dbReference>
<dbReference type="InterPro" id="IPR038721">
    <property type="entry name" value="IS701-like_DDE_dom"/>
</dbReference>
<name>A0ABQ0N065_9GAMM</name>
<dbReference type="PANTHER" id="PTHR33627:SF1">
    <property type="entry name" value="TRANSPOSASE"/>
    <property type="match status" value="1"/>
</dbReference>
<dbReference type="InterPro" id="IPR039365">
    <property type="entry name" value="IS701-like"/>
</dbReference>
<organism evidence="2 3">
    <name type="scientific">Colwellia marinimaniae</name>
    <dbReference type="NCBI Taxonomy" id="1513592"/>
    <lineage>
        <taxon>Bacteria</taxon>
        <taxon>Pseudomonadati</taxon>
        <taxon>Pseudomonadota</taxon>
        <taxon>Gammaproteobacteria</taxon>
        <taxon>Alteromonadales</taxon>
        <taxon>Colwelliaceae</taxon>
        <taxon>Colwellia</taxon>
    </lineage>
</organism>
<sequence>MNSATKPLNLPSLTADLLSQTNLKIDNTFSSTWKSLSFNAMLRQAKFSKRSGIPASDVVYLLMLWVWLKVDSVAMFSKDSLLSFSAAKKDALYDLLNREDLDWRKLQLLTAKKVLKGKSKNQLSAFVIDDTVKTRRGKKMPGVSSHFDHLTARCVMGQQIVTLGVANDEQFVPVDNEIFISQIKEQALDYRFNDGRSIAAKRYQKSKQQTKPEMVCDMIARAIRAGINADYFLADAWFATKHILRMTIEHSLVAIVRMKKNKMKYRLVVDGKVKLLCAKALYKAHVKGHWQTLNHVPYQSKSITVELNLASSDKEPAQWVKVKLLFVRSVNEEKQQASKHDWALFLTTDSELEDEKILEVYALRWGIEVYFKEAKQKLGFLKEQSRHYSAYIASIHLTGLRFCLLLFAKQEEGAARLSKVRNDFEESLSCLNFASKLWGLFKALIAGALSEMANLTKVEKSDVLNKIEQTVVDFFTQVMQMDSFTLRQEALE</sequence>
<dbReference type="Proteomes" id="UP000197068">
    <property type="component" value="Unassembled WGS sequence"/>
</dbReference>